<dbReference type="PANTHER" id="PTHR43833:SF7">
    <property type="entry name" value="KTR SYSTEM POTASSIUM UPTAKE PROTEIN C"/>
    <property type="match status" value="1"/>
</dbReference>
<dbReference type="SUPFAM" id="SSF116726">
    <property type="entry name" value="TrkA C-terminal domain-like"/>
    <property type="match status" value="1"/>
</dbReference>
<feature type="domain" description="RCK N-terminal" evidence="1">
    <location>
        <begin position="1"/>
        <end position="117"/>
    </location>
</feature>
<sequence length="218" mass="24517">MARFLVIGLGKFGFYLARKLAEEKQEVLCLDKDERVVEEISQYVPEALVGDATRKEVLKNLAISEAEKIVVATGDLTASILITLYLKELGAKHIVAKARDEDHARILSLVGANRVIIPEKDSALREAQLLVTPNIIDFLPLLPDFSVAKIDPPPEFIGKSFKELHLRSKFNVYVIAVRNKLTDRFLLLPPADHVIEKDEELYLLGRKEHLTRLSARAL</sequence>
<gene>
    <name evidence="3" type="ORF">ENJ96_03980</name>
</gene>
<dbReference type="GO" id="GO:0006813">
    <property type="term" value="P:potassium ion transport"/>
    <property type="evidence" value="ECO:0007669"/>
    <property type="project" value="InterPro"/>
</dbReference>
<dbReference type="PROSITE" id="PS51201">
    <property type="entry name" value="RCK_N"/>
    <property type="match status" value="1"/>
</dbReference>
<dbReference type="InterPro" id="IPR036291">
    <property type="entry name" value="NAD(P)-bd_dom_sf"/>
</dbReference>
<dbReference type="Gene3D" id="3.30.70.1450">
    <property type="entry name" value="Regulator of K+ conductance, C-terminal domain"/>
    <property type="match status" value="1"/>
</dbReference>
<dbReference type="InterPro" id="IPR050721">
    <property type="entry name" value="Trk_Ktr_HKT_K-transport"/>
</dbReference>
<organism evidence="3">
    <name type="scientific">Thermodesulfatator atlanticus</name>
    <dbReference type="NCBI Taxonomy" id="501497"/>
    <lineage>
        <taxon>Bacteria</taxon>
        <taxon>Pseudomonadati</taxon>
        <taxon>Thermodesulfobacteriota</taxon>
        <taxon>Thermodesulfobacteria</taxon>
        <taxon>Thermodesulfobacteriales</taxon>
        <taxon>Thermodesulfatatoraceae</taxon>
        <taxon>Thermodesulfatator</taxon>
    </lineage>
</organism>
<dbReference type="InterPro" id="IPR006037">
    <property type="entry name" value="RCK_C"/>
</dbReference>
<evidence type="ECO:0000259" key="1">
    <source>
        <dbReference type="PROSITE" id="PS51201"/>
    </source>
</evidence>
<dbReference type="GO" id="GO:0008324">
    <property type="term" value="F:monoatomic cation transmembrane transporter activity"/>
    <property type="evidence" value="ECO:0007669"/>
    <property type="project" value="InterPro"/>
</dbReference>
<dbReference type="EMBL" id="DROK01000119">
    <property type="protein sequence ID" value="HHI96989.1"/>
    <property type="molecule type" value="Genomic_DNA"/>
</dbReference>
<comment type="caution">
    <text evidence="3">The sequence shown here is derived from an EMBL/GenBank/DDBJ whole genome shotgun (WGS) entry which is preliminary data.</text>
</comment>
<evidence type="ECO:0000259" key="2">
    <source>
        <dbReference type="PROSITE" id="PS51202"/>
    </source>
</evidence>
<reference evidence="3" key="1">
    <citation type="journal article" date="2020" name="mSystems">
        <title>Genome- and Community-Level Interaction Insights into Carbon Utilization and Element Cycling Functions of Hydrothermarchaeota in Hydrothermal Sediment.</title>
        <authorList>
            <person name="Zhou Z."/>
            <person name="Liu Y."/>
            <person name="Xu W."/>
            <person name="Pan J."/>
            <person name="Luo Z.H."/>
            <person name="Li M."/>
        </authorList>
    </citation>
    <scope>NUCLEOTIDE SEQUENCE [LARGE SCALE GENOMIC DNA]</scope>
    <source>
        <strain evidence="3">HyVt-533</strain>
    </source>
</reference>
<dbReference type="AlphaFoldDB" id="A0A7V5U2B7"/>
<dbReference type="SUPFAM" id="SSF51735">
    <property type="entry name" value="NAD(P)-binding Rossmann-fold domains"/>
    <property type="match status" value="1"/>
</dbReference>
<protein>
    <submittedName>
        <fullName evidence="3">TrkA family potassium uptake protein</fullName>
    </submittedName>
</protein>
<dbReference type="Proteomes" id="UP000886101">
    <property type="component" value="Unassembled WGS sequence"/>
</dbReference>
<dbReference type="Pfam" id="PF02254">
    <property type="entry name" value="TrkA_N"/>
    <property type="match status" value="1"/>
</dbReference>
<dbReference type="InterPro" id="IPR003148">
    <property type="entry name" value="RCK_N"/>
</dbReference>
<proteinExistence type="predicted"/>
<dbReference type="PROSITE" id="PS51202">
    <property type="entry name" value="RCK_C"/>
    <property type="match status" value="1"/>
</dbReference>
<dbReference type="PANTHER" id="PTHR43833">
    <property type="entry name" value="POTASSIUM CHANNEL PROTEIN 2-RELATED-RELATED"/>
    <property type="match status" value="1"/>
</dbReference>
<dbReference type="InterPro" id="IPR036721">
    <property type="entry name" value="RCK_C_sf"/>
</dbReference>
<evidence type="ECO:0000313" key="3">
    <source>
        <dbReference type="EMBL" id="HHI96989.1"/>
    </source>
</evidence>
<dbReference type="Gene3D" id="3.40.50.720">
    <property type="entry name" value="NAD(P)-binding Rossmann-like Domain"/>
    <property type="match status" value="1"/>
</dbReference>
<dbReference type="Pfam" id="PF02080">
    <property type="entry name" value="TrkA_C"/>
    <property type="match status" value="1"/>
</dbReference>
<accession>A0A7V5U2B7</accession>
<name>A0A7V5U2B7_9BACT</name>
<feature type="domain" description="RCK C-terminal" evidence="2">
    <location>
        <begin position="133"/>
        <end position="218"/>
    </location>
</feature>